<gene>
    <name evidence="1" type="ORF">G3M48_000810</name>
</gene>
<comment type="caution">
    <text evidence="1">The sequence shown here is derived from an EMBL/GenBank/DDBJ whole genome shotgun (WGS) entry which is preliminary data.</text>
</comment>
<proteinExistence type="predicted"/>
<dbReference type="AlphaFoldDB" id="A0AAW0S838"/>
<protein>
    <recommendedName>
        <fullName evidence="3">F-box domain-containing protein</fullName>
    </recommendedName>
</protein>
<dbReference type="CDD" id="cd09917">
    <property type="entry name" value="F-box_SF"/>
    <property type="match status" value="1"/>
</dbReference>
<sequence>MGPPELILRIFEHCSCLQDAWALALTCRHISDVWRASNAGARIVWRFWLRDLPCADEALIAARAAQLVLDAEERDELPPKTMNLHELSSRKSLPSTSELNAVWDLQRLARSIECVLLSDDLILPKDMQGKHPDRAPEDPERMLEWRKGVWIAIYRSLISGAALAAAYQEPLFEGKKTNIPELQSLADAATFSETQLSFINKFTVFQTVTSLEQETPIFAPLGQWLLKSILSESDARHAMAQRFEMRYGRSTTCPGQGPNASDCPLRPAFHGSHSDAHLVVWELIKMFWMQERLSWIVGTDYDLTEDNAITPNGKAPIVLFGYFAAMKVKGPCLSASPPTDSPLEDGSGSLNSLLHRLHEDSGQPNRYEQGLEVAPLHAKFFEYFLRRYFGVRFHRGFFDYEEEAGNRDSTHSSFTQTLTLFSHDDIKGRSTSCLADAMPYVDFMSGSEILEPANPVDRWSTSA</sequence>
<dbReference type="EMBL" id="JAAHCF010000012">
    <property type="protein sequence ID" value="KAK8150592.1"/>
    <property type="molecule type" value="Genomic_DNA"/>
</dbReference>
<evidence type="ECO:0000313" key="2">
    <source>
        <dbReference type="Proteomes" id="UP001397290"/>
    </source>
</evidence>
<accession>A0AAW0S838</accession>
<evidence type="ECO:0008006" key="3">
    <source>
        <dbReference type="Google" id="ProtNLM"/>
    </source>
</evidence>
<reference evidence="1 2" key="1">
    <citation type="submission" date="2020-02" db="EMBL/GenBank/DDBJ databases">
        <title>Comparative genomics of the hypocrealean fungal genus Beauvera.</title>
        <authorList>
            <person name="Showalter D.N."/>
            <person name="Bushley K.E."/>
            <person name="Rehner S.A."/>
        </authorList>
    </citation>
    <scope>NUCLEOTIDE SEQUENCE [LARGE SCALE GENOMIC DNA]</scope>
    <source>
        <strain evidence="1 2">ARSEF4384</strain>
    </source>
</reference>
<name>A0AAW0S838_9HYPO</name>
<keyword evidence="2" id="KW-1185">Reference proteome</keyword>
<dbReference type="Proteomes" id="UP001397290">
    <property type="component" value="Unassembled WGS sequence"/>
</dbReference>
<organism evidence="1 2">
    <name type="scientific">Beauveria asiatica</name>
    <dbReference type="NCBI Taxonomy" id="1069075"/>
    <lineage>
        <taxon>Eukaryota</taxon>
        <taxon>Fungi</taxon>
        <taxon>Dikarya</taxon>
        <taxon>Ascomycota</taxon>
        <taxon>Pezizomycotina</taxon>
        <taxon>Sordariomycetes</taxon>
        <taxon>Hypocreomycetidae</taxon>
        <taxon>Hypocreales</taxon>
        <taxon>Cordycipitaceae</taxon>
        <taxon>Beauveria</taxon>
    </lineage>
</organism>
<evidence type="ECO:0000313" key="1">
    <source>
        <dbReference type="EMBL" id="KAK8150592.1"/>
    </source>
</evidence>